<dbReference type="Gene3D" id="3.10.50.10">
    <property type="match status" value="1"/>
</dbReference>
<keyword evidence="5 6" id="KW-0326">Glycosidase</keyword>
<keyword evidence="3 6" id="KW-0378">Hydrolase</keyword>
<evidence type="ECO:0000259" key="9">
    <source>
        <dbReference type="PROSITE" id="PS51910"/>
    </source>
</evidence>
<keyword evidence="4" id="KW-0119">Carbohydrate metabolism</keyword>
<dbReference type="Proteomes" id="UP000623681">
    <property type="component" value="Unassembled WGS sequence"/>
</dbReference>
<dbReference type="EC" id="3.2.1.14" evidence="2"/>
<dbReference type="PROSITE" id="PS01095">
    <property type="entry name" value="GH18_1"/>
    <property type="match status" value="1"/>
</dbReference>
<dbReference type="RefSeq" id="WP_202767304.1">
    <property type="nucleotide sequence ID" value="NZ_JAESWA010000022.1"/>
</dbReference>
<organism evidence="10 11">
    <name type="scientific">Clostridium paridis</name>
    <dbReference type="NCBI Taxonomy" id="2803863"/>
    <lineage>
        <taxon>Bacteria</taxon>
        <taxon>Bacillati</taxon>
        <taxon>Bacillota</taxon>
        <taxon>Clostridia</taxon>
        <taxon>Eubacteriales</taxon>
        <taxon>Clostridiaceae</taxon>
        <taxon>Clostridium</taxon>
    </lineage>
</organism>
<dbReference type="GO" id="GO:0008843">
    <property type="term" value="F:endochitinase activity"/>
    <property type="evidence" value="ECO:0007669"/>
    <property type="project" value="UniProtKB-EC"/>
</dbReference>
<dbReference type="Pfam" id="PF00704">
    <property type="entry name" value="Glyco_hydro_18"/>
    <property type="match status" value="1"/>
</dbReference>
<evidence type="ECO:0000256" key="4">
    <source>
        <dbReference type="ARBA" id="ARBA00023024"/>
    </source>
</evidence>
<dbReference type="CDD" id="cd06548">
    <property type="entry name" value="GH18_chitinase"/>
    <property type="match status" value="1"/>
</dbReference>
<dbReference type="Gene3D" id="3.20.20.80">
    <property type="entry name" value="Glycosidases"/>
    <property type="match status" value="2"/>
</dbReference>
<evidence type="ECO:0000313" key="10">
    <source>
        <dbReference type="EMBL" id="MBL4931923.1"/>
    </source>
</evidence>
<dbReference type="CDD" id="cd00257">
    <property type="entry name" value="beta-trefoil_FSCN-like"/>
    <property type="match status" value="1"/>
</dbReference>
<keyword evidence="4" id="KW-0146">Chitin degradation</keyword>
<evidence type="ECO:0000256" key="2">
    <source>
        <dbReference type="ARBA" id="ARBA00012729"/>
    </source>
</evidence>
<feature type="signal peptide" evidence="8">
    <location>
        <begin position="1"/>
        <end position="19"/>
    </location>
</feature>
<protein>
    <recommendedName>
        <fullName evidence="2">chitinase</fullName>
        <ecNumber evidence="2">3.2.1.14</ecNumber>
    </recommendedName>
</protein>
<dbReference type="InterPro" id="IPR001223">
    <property type="entry name" value="Glyco_hydro18_cat"/>
</dbReference>
<name>A0A937FH40_9CLOT</name>
<comment type="similarity">
    <text evidence="7">Belongs to the glycosyl hydrolase 18 family.</text>
</comment>
<dbReference type="EMBL" id="JAESWA010000022">
    <property type="protein sequence ID" value="MBL4931923.1"/>
    <property type="molecule type" value="Genomic_DNA"/>
</dbReference>
<dbReference type="PROSITE" id="PS51910">
    <property type="entry name" value="GH18_2"/>
    <property type="match status" value="1"/>
</dbReference>
<feature type="chain" id="PRO_5039193950" description="chitinase" evidence="8">
    <location>
        <begin position="20"/>
        <end position="485"/>
    </location>
</feature>
<reference evidence="10" key="1">
    <citation type="submission" date="2021-01" db="EMBL/GenBank/DDBJ databases">
        <title>Genome public.</title>
        <authorList>
            <person name="Liu C."/>
            <person name="Sun Q."/>
        </authorList>
    </citation>
    <scope>NUCLEOTIDE SEQUENCE</scope>
    <source>
        <strain evidence="10">YIM B02565</strain>
    </source>
</reference>
<comment type="caution">
    <text evidence="10">The sequence shown here is derived from an EMBL/GenBank/DDBJ whole genome shotgun (WGS) entry which is preliminary data.</text>
</comment>
<evidence type="ECO:0000256" key="6">
    <source>
        <dbReference type="RuleBase" id="RU000489"/>
    </source>
</evidence>
<feature type="domain" description="GH18" evidence="9">
    <location>
        <begin position="25"/>
        <end position="346"/>
    </location>
</feature>
<dbReference type="SUPFAM" id="SSF54556">
    <property type="entry name" value="Chitinase insertion domain"/>
    <property type="match status" value="1"/>
</dbReference>
<dbReference type="InterPro" id="IPR050314">
    <property type="entry name" value="Glycosyl_Hydrlase_18"/>
</dbReference>
<comment type="catalytic activity">
    <reaction evidence="1">
        <text>Random endo-hydrolysis of N-acetyl-beta-D-glucosaminide (1-&gt;4)-beta-linkages in chitin and chitodextrins.</text>
        <dbReference type="EC" id="3.2.1.14"/>
    </reaction>
</comment>
<dbReference type="InterPro" id="IPR017853">
    <property type="entry name" value="GH"/>
</dbReference>
<dbReference type="SUPFAM" id="SSF50405">
    <property type="entry name" value="Actin-crosslinking proteins"/>
    <property type="match status" value="1"/>
</dbReference>
<dbReference type="AlphaFoldDB" id="A0A937FH40"/>
<dbReference type="SMART" id="SM00636">
    <property type="entry name" value="Glyco_18"/>
    <property type="match status" value="1"/>
</dbReference>
<dbReference type="GO" id="GO:0005975">
    <property type="term" value="P:carbohydrate metabolic process"/>
    <property type="evidence" value="ECO:0007669"/>
    <property type="project" value="InterPro"/>
</dbReference>
<keyword evidence="8" id="KW-0732">Signal</keyword>
<evidence type="ECO:0000256" key="7">
    <source>
        <dbReference type="RuleBase" id="RU004453"/>
    </source>
</evidence>
<evidence type="ECO:0000256" key="3">
    <source>
        <dbReference type="ARBA" id="ARBA00022801"/>
    </source>
</evidence>
<dbReference type="SUPFAM" id="SSF51445">
    <property type="entry name" value="(Trans)glycosidases"/>
    <property type="match status" value="1"/>
</dbReference>
<sequence>MKKKIASSFIASIFTLLLALGVNPNVKASAATNYKVIGYIYGSPSSSMDVSKLTHINYAFASINSDHTIKVDNTSDLRTLTGLKSKNPNLKVILSVGGWGMDGFSQAASTAAGRSAFAQSCLNYVNQYGLDGIDIDWEYPVDGGGGIIARSPSDKQNFTLLLQAIRNSIGTGKILSIAAGASYDYVNSWIEIGNVKNIVDYINLMTYDFTNGNTLNSNTYNSSLATSGYSCETVVNNYLNAGVPAAKLNLGMPFYGRTTSGGWPTYTELVNNYINKNGYVRQWDSAAQAPYLTQNGKFAVTYEDPQSIAVKDSFIKSKGLGGAMFWEYSQDNGQLLAQIWNDLGSSNPNPTPSKIIAIKAAVNSKYVCADNYGNNPLIANRDSYDAWEEFEQVDLGNGTVAFKSLANNQYVSAQNGGGSTLIANRASVGGAWEAFQLITQPDGKIAIKSMANNQYVCAENYGNDPLMVNRTTVSGWEEFDVITVK</sequence>
<keyword evidence="11" id="KW-1185">Reference proteome</keyword>
<dbReference type="InterPro" id="IPR011583">
    <property type="entry name" value="Chitinase_II/V-like_cat"/>
</dbReference>
<dbReference type="GO" id="GO:0008061">
    <property type="term" value="F:chitin binding"/>
    <property type="evidence" value="ECO:0007669"/>
    <property type="project" value="InterPro"/>
</dbReference>
<dbReference type="PANTHER" id="PTHR11177">
    <property type="entry name" value="CHITINASE"/>
    <property type="match status" value="1"/>
</dbReference>
<keyword evidence="4" id="KW-0624">Polysaccharide degradation</keyword>
<evidence type="ECO:0000256" key="8">
    <source>
        <dbReference type="SAM" id="SignalP"/>
    </source>
</evidence>
<proteinExistence type="inferred from homology"/>
<evidence type="ECO:0000313" key="11">
    <source>
        <dbReference type="Proteomes" id="UP000623681"/>
    </source>
</evidence>
<accession>A0A937FH40</accession>
<dbReference type="InterPro" id="IPR001579">
    <property type="entry name" value="Glyco_hydro_18_chit_AS"/>
</dbReference>
<evidence type="ECO:0000256" key="5">
    <source>
        <dbReference type="ARBA" id="ARBA00023295"/>
    </source>
</evidence>
<gene>
    <name evidence="10" type="ORF">JK634_08905</name>
</gene>
<dbReference type="GO" id="GO:0006032">
    <property type="term" value="P:chitin catabolic process"/>
    <property type="evidence" value="ECO:0007669"/>
    <property type="project" value="UniProtKB-KW"/>
</dbReference>
<dbReference type="PANTHER" id="PTHR11177:SF317">
    <property type="entry name" value="CHITINASE 12-RELATED"/>
    <property type="match status" value="1"/>
</dbReference>
<evidence type="ECO:0000256" key="1">
    <source>
        <dbReference type="ARBA" id="ARBA00000822"/>
    </source>
</evidence>
<dbReference type="Gene3D" id="2.80.10.50">
    <property type="match status" value="1"/>
</dbReference>
<dbReference type="InterPro" id="IPR008999">
    <property type="entry name" value="Actin-crosslinking"/>
</dbReference>
<dbReference type="InterPro" id="IPR029070">
    <property type="entry name" value="Chitinase_insertion_sf"/>
</dbReference>